<name>A0A2T8JDN5_9POAL</name>
<dbReference type="EMBL" id="CM008049">
    <property type="protein sequence ID" value="PVH48027.1"/>
    <property type="molecule type" value="Genomic_DNA"/>
</dbReference>
<gene>
    <name evidence="1" type="ORF">PAHAL_4G223200</name>
</gene>
<evidence type="ECO:0000313" key="1">
    <source>
        <dbReference type="EMBL" id="PVH48027.1"/>
    </source>
</evidence>
<proteinExistence type="predicted"/>
<accession>A0A2T8JDN5</accession>
<reference evidence="1" key="1">
    <citation type="submission" date="2018-04" db="EMBL/GenBank/DDBJ databases">
        <title>WGS assembly of Panicum hallii.</title>
        <authorList>
            <person name="Lovell J."/>
            <person name="Jenkins J."/>
            <person name="Lowry D."/>
            <person name="Mamidi S."/>
            <person name="Sreedasyam A."/>
            <person name="Weng X."/>
            <person name="Barry K."/>
            <person name="Bonette J."/>
            <person name="Campitelli B."/>
            <person name="Daum C."/>
            <person name="Gordon S."/>
            <person name="Gould B."/>
            <person name="Lipzen A."/>
            <person name="Macqueen A."/>
            <person name="Palacio-Mejia J."/>
            <person name="Plott C."/>
            <person name="Shakirov E."/>
            <person name="Shu S."/>
            <person name="Yoshinaga Y."/>
            <person name="Zane M."/>
            <person name="Rokhsar D."/>
            <person name="Grimwood J."/>
            <person name="Schmutz J."/>
            <person name="Juenger T."/>
        </authorList>
    </citation>
    <scope>NUCLEOTIDE SEQUENCE [LARGE SCALE GENOMIC DNA]</scope>
    <source>
        <strain evidence="1">FIL2</strain>
    </source>
</reference>
<sequence>MFSYHGHGVARMIEQLNVVTYIPHFSLVVMKFVHSELFKRILAFVIGARAIQRIGLPVQVNRNGWITEPEKLVWMYQNA</sequence>
<dbReference type="AlphaFoldDB" id="A0A2T8JDN5"/>
<organism evidence="1">
    <name type="scientific">Panicum hallii</name>
    <dbReference type="NCBI Taxonomy" id="206008"/>
    <lineage>
        <taxon>Eukaryota</taxon>
        <taxon>Viridiplantae</taxon>
        <taxon>Streptophyta</taxon>
        <taxon>Embryophyta</taxon>
        <taxon>Tracheophyta</taxon>
        <taxon>Spermatophyta</taxon>
        <taxon>Magnoliopsida</taxon>
        <taxon>Liliopsida</taxon>
        <taxon>Poales</taxon>
        <taxon>Poaceae</taxon>
        <taxon>PACMAD clade</taxon>
        <taxon>Panicoideae</taxon>
        <taxon>Panicodae</taxon>
        <taxon>Paniceae</taxon>
        <taxon>Panicinae</taxon>
        <taxon>Panicum</taxon>
        <taxon>Panicum sect. Panicum</taxon>
    </lineage>
</organism>
<dbReference type="Proteomes" id="UP000243499">
    <property type="component" value="Chromosome 4"/>
</dbReference>
<dbReference type="Gramene" id="PVH48027">
    <property type="protein sequence ID" value="PVH48027"/>
    <property type="gene ID" value="PAHAL_4G223200"/>
</dbReference>
<protein>
    <submittedName>
        <fullName evidence="1">Uncharacterized protein</fullName>
    </submittedName>
</protein>